<evidence type="ECO:0000256" key="1">
    <source>
        <dbReference type="SAM" id="MobiDB-lite"/>
    </source>
</evidence>
<dbReference type="RefSeq" id="WP_378054279.1">
    <property type="nucleotide sequence ID" value="NZ_JBHMDN010000079.1"/>
</dbReference>
<proteinExistence type="predicted"/>
<reference evidence="3" key="1">
    <citation type="journal article" date="2019" name="Int. J. Syst. Evol. Microbiol.">
        <title>The Global Catalogue of Microorganisms (GCM) 10K type strain sequencing project: providing services to taxonomists for standard genome sequencing and annotation.</title>
        <authorList>
            <consortium name="The Broad Institute Genomics Platform"/>
            <consortium name="The Broad Institute Genome Sequencing Center for Infectious Disease"/>
            <person name="Wu L."/>
            <person name="Ma J."/>
        </authorList>
    </citation>
    <scope>NUCLEOTIDE SEQUENCE [LARGE SCALE GENOMIC DNA]</scope>
    <source>
        <strain evidence="3">KCTC 12907</strain>
    </source>
</reference>
<gene>
    <name evidence="2" type="ORF">ACFQMJ_11995</name>
</gene>
<dbReference type="InterPro" id="IPR025435">
    <property type="entry name" value="YfhD-like"/>
</dbReference>
<protein>
    <submittedName>
        <fullName evidence="2">YfhD family protein</fullName>
    </submittedName>
</protein>
<dbReference type="EMBL" id="JBHTAI010000006">
    <property type="protein sequence ID" value="MFC7149249.1"/>
    <property type="molecule type" value="Genomic_DNA"/>
</dbReference>
<evidence type="ECO:0000313" key="3">
    <source>
        <dbReference type="Proteomes" id="UP001596378"/>
    </source>
</evidence>
<feature type="compositionally biased region" description="Basic and acidic residues" evidence="1">
    <location>
        <begin position="25"/>
        <end position="47"/>
    </location>
</feature>
<comment type="caution">
    <text evidence="2">The sequence shown here is derived from an EMBL/GenBank/DDBJ whole genome shotgun (WGS) entry which is preliminary data.</text>
</comment>
<name>A0ABW2FB87_9BACL</name>
<organism evidence="2 3">
    <name type="scientific">Cohnella cellulosilytica</name>
    <dbReference type="NCBI Taxonomy" id="986710"/>
    <lineage>
        <taxon>Bacteria</taxon>
        <taxon>Bacillati</taxon>
        <taxon>Bacillota</taxon>
        <taxon>Bacilli</taxon>
        <taxon>Bacillales</taxon>
        <taxon>Paenibacillaceae</taxon>
        <taxon>Cohnella</taxon>
    </lineage>
</organism>
<keyword evidence="3" id="KW-1185">Reference proteome</keyword>
<dbReference type="Proteomes" id="UP001596378">
    <property type="component" value="Unassembled WGS sequence"/>
</dbReference>
<evidence type="ECO:0000313" key="2">
    <source>
        <dbReference type="EMBL" id="MFC7149249.1"/>
    </source>
</evidence>
<feature type="compositionally biased region" description="Acidic residues" evidence="1">
    <location>
        <begin position="14"/>
        <end position="24"/>
    </location>
</feature>
<feature type="region of interest" description="Disordered" evidence="1">
    <location>
        <begin position="1"/>
        <end position="47"/>
    </location>
</feature>
<dbReference type="Pfam" id="PF14151">
    <property type="entry name" value="YfhD"/>
    <property type="match status" value="1"/>
</dbReference>
<sequence length="47" mass="5458">MENERKHLPVAREEDVEYSEELADQADREALERSEAANRRAAEEQGE</sequence>
<accession>A0ABW2FB87</accession>
<feature type="compositionally biased region" description="Basic and acidic residues" evidence="1">
    <location>
        <begin position="1"/>
        <end position="13"/>
    </location>
</feature>